<evidence type="ECO:0000256" key="1">
    <source>
        <dbReference type="SAM" id="MobiDB-lite"/>
    </source>
</evidence>
<dbReference type="CDD" id="cd15457">
    <property type="entry name" value="NADAR"/>
    <property type="match status" value="1"/>
</dbReference>
<dbReference type="Pfam" id="PF08719">
    <property type="entry name" value="NADAR"/>
    <property type="match status" value="1"/>
</dbReference>
<feature type="compositionally biased region" description="Acidic residues" evidence="1">
    <location>
        <begin position="385"/>
        <end position="394"/>
    </location>
</feature>
<protein>
    <recommendedName>
        <fullName evidence="2">NADAR domain-containing protein</fullName>
    </recommendedName>
</protein>
<accession>A0A2G5T7R6</accession>
<dbReference type="InterPro" id="IPR037238">
    <property type="entry name" value="YbiA-like_sf"/>
</dbReference>
<dbReference type="Gene3D" id="1.10.357.40">
    <property type="entry name" value="YbiA-like"/>
    <property type="match status" value="1"/>
</dbReference>
<evidence type="ECO:0000313" key="3">
    <source>
        <dbReference type="EMBL" id="PIC23268.1"/>
    </source>
</evidence>
<dbReference type="NCBIfam" id="TIGR02464">
    <property type="entry name" value="ribofla_fusion"/>
    <property type="match status" value="1"/>
</dbReference>
<dbReference type="STRING" id="1611254.A0A2G5T7R6"/>
<evidence type="ECO:0000259" key="2">
    <source>
        <dbReference type="Pfam" id="PF08719"/>
    </source>
</evidence>
<feature type="domain" description="NADAR" evidence="2">
    <location>
        <begin position="20"/>
        <end position="177"/>
    </location>
</feature>
<reference evidence="4" key="1">
    <citation type="submission" date="2017-10" db="EMBL/GenBank/DDBJ databases">
        <title>Rapid genome shrinkage in a self-fertile nematode reveals novel sperm competition proteins.</title>
        <authorList>
            <person name="Yin D."/>
            <person name="Schwarz E.M."/>
            <person name="Thomas C.G."/>
            <person name="Felde R.L."/>
            <person name="Korf I.F."/>
            <person name="Cutter A.D."/>
            <person name="Schartner C.M."/>
            <person name="Ralston E.J."/>
            <person name="Meyer B.J."/>
            <person name="Haag E.S."/>
        </authorList>
    </citation>
    <scope>NUCLEOTIDE SEQUENCE [LARGE SCALE GENOMIC DNA]</scope>
    <source>
        <strain evidence="4">JU1422</strain>
    </source>
</reference>
<proteinExistence type="predicted"/>
<feature type="compositionally biased region" description="Basic and acidic residues" evidence="1">
    <location>
        <begin position="403"/>
        <end position="423"/>
    </location>
</feature>
<organism evidence="3 4">
    <name type="scientific">Caenorhabditis nigoni</name>
    <dbReference type="NCBI Taxonomy" id="1611254"/>
    <lineage>
        <taxon>Eukaryota</taxon>
        <taxon>Metazoa</taxon>
        <taxon>Ecdysozoa</taxon>
        <taxon>Nematoda</taxon>
        <taxon>Chromadorea</taxon>
        <taxon>Rhabditida</taxon>
        <taxon>Rhabditina</taxon>
        <taxon>Rhabditomorpha</taxon>
        <taxon>Rhabditoidea</taxon>
        <taxon>Rhabditidae</taxon>
        <taxon>Peloderinae</taxon>
        <taxon>Caenorhabditis</taxon>
    </lineage>
</organism>
<feature type="region of interest" description="Disordered" evidence="1">
    <location>
        <begin position="385"/>
        <end position="447"/>
    </location>
</feature>
<dbReference type="SUPFAM" id="SSF143990">
    <property type="entry name" value="YbiA-like"/>
    <property type="match status" value="1"/>
</dbReference>
<keyword evidence="4" id="KW-1185">Reference proteome</keyword>
<dbReference type="InterPro" id="IPR012816">
    <property type="entry name" value="NADAR"/>
</dbReference>
<dbReference type="AlphaFoldDB" id="A0A2G5T7R6"/>
<comment type="caution">
    <text evidence="3">The sequence shown here is derived from an EMBL/GenBank/DDBJ whole genome shotgun (WGS) entry which is preliminary data.</text>
</comment>
<evidence type="ECO:0000313" key="4">
    <source>
        <dbReference type="Proteomes" id="UP000230233"/>
    </source>
</evidence>
<name>A0A2G5T7R6_9PELO</name>
<gene>
    <name evidence="3" type="primary">Cni-C37C3.1</name>
    <name evidence="3" type="synonym">Cnig_chr_V.g17026</name>
    <name evidence="3" type="ORF">B9Z55_017026</name>
</gene>
<sequence>MGTRRVRRKGDGEFTLFFRKVSPFSNHHPAEFDSDGTINFEKEIKRFSCTEQFYMYNKASLMEDQKLMSAVLKSDNPKAMKAMCSKGALRGWRDSEWNKHKEKVMNIGSKAKYRASPHLRYALFLSTGSQLVECSPFDPVWGIGNDLETVISDSSISLDTGQNLLGKILDRVREELWEDEQYRNEKEEVEKRLKLDADYLLKAMKHVDLMYKERATVRTLISMGHVSRDDQSYLNSEVRQLLPEWALPPPIEKFEPIRASPPVVIDFPRTPSRRSMTPDRISSILKRRQVVPEALLEDVLKFVLEVAPEDVPKARGSEEEVTASAKVGTRKEDVKKMTVDRSLRLGEYHGKEEEAEAVLEDVPRVVKKPEGVPKVVKNLEDVPEAIENLEDTPEAPEARRKKKNDDDERRRREHVDRNLEKNDVGFGSRRSGRRRRGSSVGKEEAHRHRRLLNLSIL</sequence>
<dbReference type="OrthoDB" id="206452at2759"/>
<dbReference type="EMBL" id="PDUG01000005">
    <property type="protein sequence ID" value="PIC23268.1"/>
    <property type="molecule type" value="Genomic_DNA"/>
</dbReference>
<dbReference type="Proteomes" id="UP000230233">
    <property type="component" value="Chromosome V"/>
</dbReference>